<proteinExistence type="predicted"/>
<protein>
    <submittedName>
        <fullName evidence="1">Uncharacterized protein</fullName>
    </submittedName>
</protein>
<evidence type="ECO:0000313" key="1">
    <source>
        <dbReference type="EMBL" id="KAK2184107.1"/>
    </source>
</evidence>
<keyword evidence="2" id="KW-1185">Reference proteome</keyword>
<dbReference type="AlphaFoldDB" id="A0AAD9NX78"/>
<dbReference type="EMBL" id="JAODUO010000283">
    <property type="protein sequence ID" value="KAK2184107.1"/>
    <property type="molecule type" value="Genomic_DNA"/>
</dbReference>
<sequence length="108" mass="12020">VAFPGITAVVNDYYSGQRCGRPGSTVHISKDGEARCCLERRCARGLTIKVNGTLVSNNICMCDLEQGFWDQKKQKNPKSCWFEECGIGHELTENGMYCMSSQRMVCTA</sequence>
<feature type="non-terminal residue" evidence="1">
    <location>
        <position position="1"/>
    </location>
</feature>
<dbReference type="Proteomes" id="UP001209878">
    <property type="component" value="Unassembled WGS sequence"/>
</dbReference>
<organism evidence="1 2">
    <name type="scientific">Ridgeia piscesae</name>
    <name type="common">Tubeworm</name>
    <dbReference type="NCBI Taxonomy" id="27915"/>
    <lineage>
        <taxon>Eukaryota</taxon>
        <taxon>Metazoa</taxon>
        <taxon>Spiralia</taxon>
        <taxon>Lophotrochozoa</taxon>
        <taxon>Annelida</taxon>
        <taxon>Polychaeta</taxon>
        <taxon>Sedentaria</taxon>
        <taxon>Canalipalpata</taxon>
        <taxon>Sabellida</taxon>
        <taxon>Siboglinidae</taxon>
        <taxon>Ridgeia</taxon>
    </lineage>
</organism>
<accession>A0AAD9NX78</accession>
<comment type="caution">
    <text evidence="1">The sequence shown here is derived from an EMBL/GenBank/DDBJ whole genome shotgun (WGS) entry which is preliminary data.</text>
</comment>
<evidence type="ECO:0000313" key="2">
    <source>
        <dbReference type="Proteomes" id="UP001209878"/>
    </source>
</evidence>
<reference evidence="1" key="1">
    <citation type="journal article" date="2023" name="Mol. Biol. Evol.">
        <title>Third-Generation Sequencing Reveals the Adaptive Role of the Epigenome in Three Deep-Sea Polychaetes.</title>
        <authorList>
            <person name="Perez M."/>
            <person name="Aroh O."/>
            <person name="Sun Y."/>
            <person name="Lan Y."/>
            <person name="Juniper S.K."/>
            <person name="Young C.R."/>
            <person name="Angers B."/>
            <person name="Qian P.Y."/>
        </authorList>
    </citation>
    <scope>NUCLEOTIDE SEQUENCE</scope>
    <source>
        <strain evidence="1">R07B-5</strain>
    </source>
</reference>
<gene>
    <name evidence="1" type="ORF">NP493_283g06053</name>
</gene>
<name>A0AAD9NX78_RIDPI</name>